<dbReference type="GO" id="GO:0005375">
    <property type="term" value="F:copper ion transmembrane transporter activity"/>
    <property type="evidence" value="ECO:0007669"/>
    <property type="project" value="UniProtKB-UniRule"/>
</dbReference>
<proteinExistence type="inferred from homology"/>
<evidence type="ECO:0000256" key="3">
    <source>
        <dbReference type="ARBA" id="ARBA00022796"/>
    </source>
</evidence>
<accession>A0A2N9G7T8</accession>
<dbReference type="GO" id="GO:0005886">
    <property type="term" value="C:plasma membrane"/>
    <property type="evidence" value="ECO:0007669"/>
    <property type="project" value="TreeGrafter"/>
</dbReference>
<sequence>MHQKMKSHMSFFWGDATEILFPGWPGPSFSSYILALMLVFVLSVAVEWLSHTKFIRSSTDNITAGLLQTAMYATRVGMAYLVMLAVMSFNLGILIAAVAGYTIGFFIFGSRAFVNSKISYDSKISPSDEDQADLPPLNC</sequence>
<dbReference type="PANTHER" id="PTHR12483">
    <property type="entry name" value="SOLUTE CARRIER FAMILY 31 COPPER TRANSPORTERS"/>
    <property type="match status" value="1"/>
</dbReference>
<evidence type="ECO:0000256" key="1">
    <source>
        <dbReference type="ARBA" id="ARBA00006921"/>
    </source>
</evidence>
<keyword evidence="6" id="KW-0186">Copper</keyword>
<organism evidence="7">
    <name type="scientific">Fagus sylvatica</name>
    <name type="common">Beechnut</name>
    <dbReference type="NCBI Taxonomy" id="28930"/>
    <lineage>
        <taxon>Eukaryota</taxon>
        <taxon>Viridiplantae</taxon>
        <taxon>Streptophyta</taxon>
        <taxon>Embryophyta</taxon>
        <taxon>Tracheophyta</taxon>
        <taxon>Spermatophyta</taxon>
        <taxon>Magnoliopsida</taxon>
        <taxon>eudicotyledons</taxon>
        <taxon>Gunneridae</taxon>
        <taxon>Pentapetalae</taxon>
        <taxon>rosids</taxon>
        <taxon>fabids</taxon>
        <taxon>Fagales</taxon>
        <taxon>Fagaceae</taxon>
        <taxon>Fagus</taxon>
    </lineage>
</organism>
<evidence type="ECO:0000256" key="6">
    <source>
        <dbReference type="RuleBase" id="RU367022"/>
    </source>
</evidence>
<keyword evidence="5 6" id="KW-0472">Membrane</keyword>
<gene>
    <name evidence="7" type="ORF">FSB_LOCUS23465</name>
</gene>
<dbReference type="EMBL" id="OIVN01001580">
    <property type="protein sequence ID" value="SPC95583.1"/>
    <property type="molecule type" value="Genomic_DNA"/>
</dbReference>
<evidence type="ECO:0000256" key="4">
    <source>
        <dbReference type="ARBA" id="ARBA00022989"/>
    </source>
</evidence>
<keyword evidence="3 6" id="KW-0187">Copper transport</keyword>
<protein>
    <recommendedName>
        <fullName evidence="6">Copper transport protein</fullName>
    </recommendedName>
</protein>
<evidence type="ECO:0000256" key="5">
    <source>
        <dbReference type="ARBA" id="ARBA00023136"/>
    </source>
</evidence>
<comment type="similarity">
    <text evidence="1 6">Belongs to the copper transporter (Ctr) (TC 1.A.56) family. SLC31A subfamily.</text>
</comment>
<name>A0A2N9G7T8_FAGSY</name>
<keyword evidence="6" id="KW-0406">Ion transport</keyword>
<keyword evidence="4 6" id="KW-1133">Transmembrane helix</keyword>
<dbReference type="Pfam" id="PF04145">
    <property type="entry name" value="Ctr"/>
    <property type="match status" value="1"/>
</dbReference>
<feature type="transmembrane region" description="Helical" evidence="6">
    <location>
        <begin position="93"/>
        <end position="114"/>
    </location>
</feature>
<dbReference type="InterPro" id="IPR007274">
    <property type="entry name" value="Cop_transporter"/>
</dbReference>
<feature type="transmembrane region" description="Helical" evidence="6">
    <location>
        <begin position="62"/>
        <end position="87"/>
    </location>
</feature>
<evidence type="ECO:0000313" key="7">
    <source>
        <dbReference type="EMBL" id="SPC95583.1"/>
    </source>
</evidence>
<evidence type="ECO:0000256" key="2">
    <source>
        <dbReference type="ARBA" id="ARBA00022692"/>
    </source>
</evidence>
<keyword evidence="6" id="KW-0813">Transport</keyword>
<comment type="subcellular location">
    <subcellularLocation>
        <location evidence="6">Membrane</location>
        <topology evidence="6">Multi-pass membrane protein</topology>
    </subcellularLocation>
</comment>
<keyword evidence="2 6" id="KW-0812">Transmembrane</keyword>
<feature type="transmembrane region" description="Helical" evidence="6">
    <location>
        <begin position="29"/>
        <end position="50"/>
    </location>
</feature>
<dbReference type="AlphaFoldDB" id="A0A2N9G7T8"/>
<dbReference type="PANTHER" id="PTHR12483:SF83">
    <property type="entry name" value="COPPER TRANSPORT PROTEIN"/>
    <property type="match status" value="1"/>
</dbReference>
<reference evidence="7" key="1">
    <citation type="submission" date="2018-02" db="EMBL/GenBank/DDBJ databases">
        <authorList>
            <person name="Cohen D.B."/>
            <person name="Kent A.D."/>
        </authorList>
    </citation>
    <scope>NUCLEOTIDE SEQUENCE</scope>
</reference>